<reference evidence="2 3" key="1">
    <citation type="journal article" date="2018" name="Vet. Microbiol.">
        <title>Clonal diversity and geographic distribution of methicillin-resistant Staphylococcus pseudintermedius from Australian animals: Discovery of novel sequence types.</title>
        <authorList>
            <person name="Worthing K.A."/>
            <person name="Abraham S."/>
            <person name="Coombs G.W."/>
            <person name="Pang S."/>
            <person name="Saputra S."/>
            <person name="Jordan D."/>
            <person name="Trott D.J."/>
            <person name="Norris J.M."/>
        </authorList>
    </citation>
    <scope>NUCLEOTIDE SEQUENCE [LARGE SCALE GENOMIC DNA]</scope>
    <source>
        <strain evidence="2 3">ST525 1</strain>
    </source>
</reference>
<proteinExistence type="predicted"/>
<dbReference type="AlphaFoldDB" id="A0A317YKZ8"/>
<organism evidence="2 3">
    <name type="scientific">Staphylococcus pseudintermedius</name>
    <dbReference type="NCBI Taxonomy" id="283734"/>
    <lineage>
        <taxon>Bacteria</taxon>
        <taxon>Bacillati</taxon>
        <taxon>Bacillota</taxon>
        <taxon>Bacilli</taxon>
        <taxon>Bacillales</taxon>
        <taxon>Staphylococcaceae</taxon>
        <taxon>Staphylococcus</taxon>
        <taxon>Staphylococcus intermedius group</taxon>
    </lineage>
</organism>
<keyword evidence="1" id="KW-1133">Transmembrane helix</keyword>
<feature type="non-terminal residue" evidence="2">
    <location>
        <position position="1"/>
    </location>
</feature>
<comment type="caution">
    <text evidence="2">The sequence shown here is derived from an EMBL/GenBank/DDBJ whole genome shotgun (WGS) entry which is preliminary data.</text>
</comment>
<evidence type="ECO:0000313" key="2">
    <source>
        <dbReference type="EMBL" id="PWZ67135.1"/>
    </source>
</evidence>
<accession>A0A317YKZ8</accession>
<name>A0A317YKZ8_STAPS</name>
<keyword evidence="1" id="KW-0812">Transmembrane</keyword>
<evidence type="ECO:0000313" key="3">
    <source>
        <dbReference type="Proteomes" id="UP000246800"/>
    </source>
</evidence>
<keyword evidence="1" id="KW-0472">Membrane</keyword>
<evidence type="ECO:0000256" key="1">
    <source>
        <dbReference type="SAM" id="Phobius"/>
    </source>
</evidence>
<feature type="transmembrane region" description="Helical" evidence="1">
    <location>
        <begin position="60"/>
        <end position="77"/>
    </location>
</feature>
<protein>
    <submittedName>
        <fullName evidence="2">Uncharacterized protein</fullName>
    </submittedName>
</protein>
<dbReference type="Proteomes" id="UP000246800">
    <property type="component" value="Unassembled WGS sequence"/>
</dbReference>
<sequence>YNTDILKVGFASLNGRYIGNIFEIIAVHVSWLRWLSYGLISMDIIWMIMHITRCKAWTSYYLLAFSLMSILPSAIYADTYGWFAGFYNYATSTLSSLFIIYY</sequence>
<dbReference type="EMBL" id="QEIT01000756">
    <property type="protein sequence ID" value="PWZ67135.1"/>
    <property type="molecule type" value="Genomic_DNA"/>
</dbReference>
<gene>
    <name evidence="2" type="ORF">DD902_16020</name>
</gene>
<feature type="transmembrane region" description="Helical" evidence="1">
    <location>
        <begin position="83"/>
        <end position="101"/>
    </location>
</feature>
<feature type="non-terminal residue" evidence="2">
    <location>
        <position position="102"/>
    </location>
</feature>